<accession>E1JW99</accession>
<proteinExistence type="inferred from homology"/>
<dbReference type="PANTHER" id="PTHR33279">
    <property type="entry name" value="SULFUR CARRIER PROTEIN YEDF-RELATED"/>
    <property type="match status" value="1"/>
</dbReference>
<comment type="similarity">
    <text evidence="1">Belongs to the sulfur carrier protein TusA family.</text>
</comment>
<dbReference type="CDD" id="cd00291">
    <property type="entry name" value="SirA_YedF_YeeD"/>
    <property type="match status" value="1"/>
</dbReference>
<feature type="domain" description="UPF0033" evidence="2">
    <location>
        <begin position="96"/>
        <end position="159"/>
    </location>
</feature>
<dbReference type="InterPro" id="IPR001455">
    <property type="entry name" value="TusA-like"/>
</dbReference>
<evidence type="ECO:0000313" key="3">
    <source>
        <dbReference type="EMBL" id="EFL51459.1"/>
    </source>
</evidence>
<dbReference type="InterPro" id="IPR036868">
    <property type="entry name" value="TusA-like_sf"/>
</dbReference>
<organism evidence="3 4">
    <name type="scientific">Solidesulfovibrio fructosivorans JJ]</name>
    <dbReference type="NCBI Taxonomy" id="596151"/>
    <lineage>
        <taxon>Bacteria</taxon>
        <taxon>Pseudomonadati</taxon>
        <taxon>Thermodesulfobacteriota</taxon>
        <taxon>Desulfovibrionia</taxon>
        <taxon>Desulfovibrionales</taxon>
        <taxon>Desulfovibrionaceae</taxon>
        <taxon>Solidesulfovibrio</taxon>
    </lineage>
</organism>
<evidence type="ECO:0000256" key="1">
    <source>
        <dbReference type="ARBA" id="ARBA00008984"/>
    </source>
</evidence>
<comment type="caution">
    <text evidence="3">The sequence shown here is derived from an EMBL/GenBank/DDBJ whole genome shotgun (WGS) entry which is preliminary data.</text>
</comment>
<protein>
    <submittedName>
        <fullName evidence="3">SirA family protein</fullName>
    </submittedName>
</protein>
<dbReference type="eggNOG" id="COG0425">
    <property type="taxonomic scope" value="Bacteria"/>
</dbReference>
<dbReference type="STRING" id="596151.DesfrDRAFT_1898"/>
<reference evidence="3 4" key="1">
    <citation type="submission" date="2010-08" db="EMBL/GenBank/DDBJ databases">
        <title>The draft genome of Desulfovibrio fructosovorans JJ.</title>
        <authorList>
            <consortium name="US DOE Joint Genome Institute (JGI-PGF)"/>
            <person name="Lucas S."/>
            <person name="Copeland A."/>
            <person name="Lapidus A."/>
            <person name="Cheng J.-F."/>
            <person name="Bruce D."/>
            <person name="Goodwin L."/>
            <person name="Pitluck S."/>
            <person name="Land M.L."/>
            <person name="Hauser L."/>
            <person name="Chang Y.-J."/>
            <person name="Jeffries C."/>
            <person name="Wall J.D."/>
            <person name="Stahl D.A."/>
            <person name="Arkin A.P."/>
            <person name="Dehal P."/>
            <person name="Stolyar S.M."/>
            <person name="Hazen T.C."/>
            <person name="Woyke T.J."/>
        </authorList>
    </citation>
    <scope>NUCLEOTIDE SEQUENCE [LARGE SCALE GENOMIC DNA]</scope>
    <source>
        <strain evidence="3 4">JJ</strain>
    </source>
</reference>
<dbReference type="EMBL" id="AECZ01000010">
    <property type="protein sequence ID" value="EFL51459.1"/>
    <property type="molecule type" value="Genomic_DNA"/>
</dbReference>
<evidence type="ECO:0000313" key="4">
    <source>
        <dbReference type="Proteomes" id="UP000006250"/>
    </source>
</evidence>
<dbReference type="Gene3D" id="3.30.110.40">
    <property type="entry name" value="TusA-like domain"/>
    <property type="match status" value="1"/>
</dbReference>
<dbReference type="Proteomes" id="UP000006250">
    <property type="component" value="Unassembled WGS sequence"/>
</dbReference>
<gene>
    <name evidence="3" type="ORF">DesfrDRAFT_1898</name>
</gene>
<name>E1JW99_SOLFR</name>
<sequence length="165" mass="18513">MDRVDMRSSITCLAILQIEAIMQKLPYGDCIEILCDDETLIEELRHIRNDFSYEQIHCKTQGDQSGIAFILRKQQPLKEFTMSDIDLSTVQVSSTADARGSACPGPLLEAKKGIGKVKVGEVLEIYSNDSGTRTDIPAWAKKVGHEYMGMLSADGYDKHFVRRKK</sequence>
<dbReference type="Pfam" id="PF01206">
    <property type="entry name" value="TusA"/>
    <property type="match status" value="1"/>
</dbReference>
<dbReference type="SUPFAM" id="SSF64307">
    <property type="entry name" value="SirA-like"/>
    <property type="match status" value="1"/>
</dbReference>
<evidence type="ECO:0000259" key="2">
    <source>
        <dbReference type="Pfam" id="PF01206"/>
    </source>
</evidence>
<dbReference type="PANTHER" id="PTHR33279:SF2">
    <property type="entry name" value="SULFUR CARRIER PROTEIN TUSA"/>
    <property type="match status" value="1"/>
</dbReference>
<dbReference type="AlphaFoldDB" id="E1JW99"/>
<keyword evidence="4" id="KW-1185">Reference proteome</keyword>